<dbReference type="InterPro" id="IPR048395">
    <property type="entry name" value="Glyco_hydro_31_C"/>
</dbReference>
<keyword evidence="9" id="KW-1185">Reference proteome</keyword>
<keyword evidence="5" id="KW-0326">Glycosidase</keyword>
<evidence type="ECO:0000256" key="3">
    <source>
        <dbReference type="ARBA" id="ARBA00023125"/>
    </source>
</evidence>
<evidence type="ECO:0000256" key="6">
    <source>
        <dbReference type="SAM" id="MobiDB-lite"/>
    </source>
</evidence>
<dbReference type="InterPro" id="IPR051816">
    <property type="entry name" value="Glycosyl_Hydrolase_31"/>
</dbReference>
<dbReference type="InterPro" id="IPR033403">
    <property type="entry name" value="DUF5110"/>
</dbReference>
<keyword evidence="4" id="KW-0804">Transcription</keyword>
<dbReference type="SMART" id="SM00342">
    <property type="entry name" value="HTH_ARAC"/>
    <property type="match status" value="1"/>
</dbReference>
<feature type="compositionally biased region" description="Basic and acidic residues" evidence="6">
    <location>
        <begin position="1"/>
        <end position="17"/>
    </location>
</feature>
<keyword evidence="2" id="KW-0805">Transcription regulation</keyword>
<accession>A0A5C4T730</accession>
<dbReference type="GO" id="GO:0004553">
    <property type="term" value="F:hydrolase activity, hydrolyzing O-glycosyl compounds"/>
    <property type="evidence" value="ECO:0007669"/>
    <property type="project" value="InterPro"/>
</dbReference>
<feature type="region of interest" description="Disordered" evidence="6">
    <location>
        <begin position="1"/>
        <end position="29"/>
    </location>
</feature>
<dbReference type="GO" id="GO:0030246">
    <property type="term" value="F:carbohydrate binding"/>
    <property type="evidence" value="ECO:0007669"/>
    <property type="project" value="InterPro"/>
</dbReference>
<dbReference type="Pfam" id="PF17137">
    <property type="entry name" value="DUF5110"/>
    <property type="match status" value="1"/>
</dbReference>
<dbReference type="PANTHER" id="PTHR43863:SF2">
    <property type="entry name" value="MALTASE-GLUCOAMYLASE"/>
    <property type="match status" value="1"/>
</dbReference>
<dbReference type="InterPro" id="IPR018062">
    <property type="entry name" value="HTH_AraC-typ_CS"/>
</dbReference>
<dbReference type="OrthoDB" id="176168at2"/>
<gene>
    <name evidence="8" type="ORF">FE784_17955</name>
</gene>
<dbReference type="InterPro" id="IPR025887">
    <property type="entry name" value="Glyco_hydro_31_N_dom"/>
</dbReference>
<dbReference type="GO" id="GO:0003700">
    <property type="term" value="F:DNA-binding transcription factor activity"/>
    <property type="evidence" value="ECO:0007669"/>
    <property type="project" value="InterPro"/>
</dbReference>
<evidence type="ECO:0000256" key="5">
    <source>
        <dbReference type="RuleBase" id="RU361185"/>
    </source>
</evidence>
<dbReference type="Pfam" id="PF12833">
    <property type="entry name" value="HTH_18"/>
    <property type="match status" value="1"/>
</dbReference>
<keyword evidence="3" id="KW-0238">DNA-binding</keyword>
<dbReference type="InterPro" id="IPR009057">
    <property type="entry name" value="Homeodomain-like_sf"/>
</dbReference>
<dbReference type="GO" id="GO:0005975">
    <property type="term" value="P:carbohydrate metabolic process"/>
    <property type="evidence" value="ECO:0007669"/>
    <property type="project" value="InterPro"/>
</dbReference>
<dbReference type="InterPro" id="IPR013780">
    <property type="entry name" value="Glyco_hydro_b"/>
</dbReference>
<sequence>MIGSEKESERDMRRYDGDGPAADDGHGLQMDWSNRGKLAAFAVAPHTFRIRGKVGGDFAESTLHRYGILRKTGRTVAVETEETECSFTMRTEQTSLHIGHADGPITFRGSGKERLPLMISDLKIGAEGGFDIRFALTEEERLYGLGNAVPDRLQLRGSRAVLSATPDGSPVPIPFVMSSGGWGLLINTTWPHAFDLGQTNPGEMRITAEEGELDLYVFGGDDYRELLERYADIAGKPRLLPIWAYGLAYIRDMTTHDREVLDDVLKFRQEGIPCDLIGLGSGWNDTGNGEATDMRWHSTRFSAPTNGQDRSFTFMDMLQRHGFKLGLLMHCINYDLTAHAEFSVRQAAGSGTENASDPWYAHLRPFAGEGVASFRYSSYSQMGMETELDRKWANGMKDRELCNLYPVLLVKQTYDGYAEQTGKRPFIHCVSGYTGIQQFTALESGRYNSGVVAVVQALSMGLSGHAHTASHINVDMRESIHAGFLQPWSFINSGSYFRNPCVLEKPLRDMFRKYARLRYRLLPYVYSTAHVAARTGMPIARAMPLMFPDDPHCGELRQQYMLGPFLLVAVFTDRVYLPVGRWINYWTGETYNGGQTVSCTIPDEAGGPLFLREGSILPLWPEIEYVGQTEIKRMTLHIYPGERSRFTIYEDDGITLAHEQGHMAITEVSCESNAGQIAVQIGPRTGAYAGMPDKRSYELSVFTGGRPAGIELNGMPMPEKKTGDKAKSRTGWQYIRQTRCVQLQVTEDVRTGVRVMLSLGDPLASPCKERSMPEGGEATATASRSVSDEELILGLETMDREAIGILLVNWWNHEGDDWRLRLLHGCSLFISHVKRRGWTASEVWGKDLEPVYTMHRIRTPAQGLALLSCLARRMMDFARPPAGSDIHPVIRQALAIVEAELKQKLSLQQVAQRTNVHPFYLSRLFKRHVGQPFSSYILMQRMNRARSLLESGMKVYEAAAESGFQDPSHFSRVFAKYWGSPPETFKRPRRL</sequence>
<dbReference type="SUPFAM" id="SSF74650">
    <property type="entry name" value="Galactose mutarotase-like"/>
    <property type="match status" value="1"/>
</dbReference>
<dbReference type="Gene3D" id="3.20.20.80">
    <property type="entry name" value="Glycosidases"/>
    <property type="match status" value="1"/>
</dbReference>
<protein>
    <submittedName>
        <fullName evidence="8">Helix-turn-helix domain-containing protein</fullName>
    </submittedName>
</protein>
<evidence type="ECO:0000256" key="4">
    <source>
        <dbReference type="ARBA" id="ARBA00023163"/>
    </source>
</evidence>
<dbReference type="InterPro" id="IPR000322">
    <property type="entry name" value="Glyco_hydro_31_TIM"/>
</dbReference>
<dbReference type="Gene3D" id="1.10.10.60">
    <property type="entry name" value="Homeodomain-like"/>
    <property type="match status" value="2"/>
</dbReference>
<evidence type="ECO:0000256" key="2">
    <source>
        <dbReference type="ARBA" id="ARBA00023015"/>
    </source>
</evidence>
<dbReference type="CDD" id="cd14752">
    <property type="entry name" value="GH31_N"/>
    <property type="match status" value="1"/>
</dbReference>
<dbReference type="SUPFAM" id="SSF46689">
    <property type="entry name" value="Homeodomain-like"/>
    <property type="match status" value="2"/>
</dbReference>
<dbReference type="SUPFAM" id="SSF51445">
    <property type="entry name" value="(Trans)glycosidases"/>
    <property type="match status" value="1"/>
</dbReference>
<keyword evidence="5" id="KW-0378">Hydrolase</keyword>
<dbReference type="InterPro" id="IPR011013">
    <property type="entry name" value="Gal_mutarotase_sf_dom"/>
</dbReference>
<dbReference type="PANTHER" id="PTHR43863">
    <property type="entry name" value="HYDROLASE, PUTATIVE (AFU_ORTHOLOGUE AFUA_1G03140)-RELATED"/>
    <property type="match status" value="1"/>
</dbReference>
<dbReference type="GO" id="GO:0043565">
    <property type="term" value="F:sequence-specific DNA binding"/>
    <property type="evidence" value="ECO:0007669"/>
    <property type="project" value="InterPro"/>
</dbReference>
<dbReference type="PROSITE" id="PS01124">
    <property type="entry name" value="HTH_ARAC_FAMILY_2"/>
    <property type="match status" value="1"/>
</dbReference>
<name>A0A5C4T730_9BACL</name>
<evidence type="ECO:0000259" key="7">
    <source>
        <dbReference type="PROSITE" id="PS01124"/>
    </source>
</evidence>
<reference evidence="8 9" key="1">
    <citation type="submission" date="2019-05" db="EMBL/GenBank/DDBJ databases">
        <title>We sequenced the genome of Paenibacillus hemerocallicola KCTC 33185 for further insight into its adaptation and study the phylogeny of Paenibacillus.</title>
        <authorList>
            <person name="Narsing Rao M.P."/>
        </authorList>
    </citation>
    <scope>NUCLEOTIDE SEQUENCE [LARGE SCALE GENOMIC DNA]</scope>
    <source>
        <strain evidence="8 9">KCTC 33185</strain>
    </source>
</reference>
<dbReference type="SUPFAM" id="SSF51011">
    <property type="entry name" value="Glycosyl hydrolase domain"/>
    <property type="match status" value="1"/>
</dbReference>
<dbReference type="Pfam" id="PF13802">
    <property type="entry name" value="Gal_mutarotas_2"/>
    <property type="match status" value="1"/>
</dbReference>
<organism evidence="8 9">
    <name type="scientific">Paenibacillus hemerocallicola</name>
    <dbReference type="NCBI Taxonomy" id="1172614"/>
    <lineage>
        <taxon>Bacteria</taxon>
        <taxon>Bacillati</taxon>
        <taxon>Bacillota</taxon>
        <taxon>Bacilli</taxon>
        <taxon>Bacillales</taxon>
        <taxon>Paenibacillaceae</taxon>
        <taxon>Paenibacillus</taxon>
    </lineage>
</organism>
<dbReference type="Proteomes" id="UP000307943">
    <property type="component" value="Unassembled WGS sequence"/>
</dbReference>
<dbReference type="PROSITE" id="PS00041">
    <property type="entry name" value="HTH_ARAC_FAMILY_1"/>
    <property type="match status" value="1"/>
</dbReference>
<evidence type="ECO:0000313" key="8">
    <source>
        <dbReference type="EMBL" id="TNJ64914.1"/>
    </source>
</evidence>
<feature type="domain" description="HTH araC/xylS-type" evidence="7">
    <location>
        <begin position="891"/>
        <end position="988"/>
    </location>
</feature>
<comment type="similarity">
    <text evidence="1 5">Belongs to the glycosyl hydrolase 31 family.</text>
</comment>
<dbReference type="Pfam" id="PF21365">
    <property type="entry name" value="Glyco_hydro_31_3rd"/>
    <property type="match status" value="1"/>
</dbReference>
<dbReference type="AlphaFoldDB" id="A0A5C4T730"/>
<evidence type="ECO:0000313" key="9">
    <source>
        <dbReference type="Proteomes" id="UP000307943"/>
    </source>
</evidence>
<dbReference type="InterPro" id="IPR017853">
    <property type="entry name" value="GH"/>
</dbReference>
<dbReference type="Gene3D" id="2.60.40.1180">
    <property type="entry name" value="Golgi alpha-mannosidase II"/>
    <property type="match status" value="2"/>
</dbReference>
<dbReference type="EMBL" id="VDCQ01000024">
    <property type="protein sequence ID" value="TNJ64914.1"/>
    <property type="molecule type" value="Genomic_DNA"/>
</dbReference>
<evidence type="ECO:0000256" key="1">
    <source>
        <dbReference type="ARBA" id="ARBA00007806"/>
    </source>
</evidence>
<dbReference type="Pfam" id="PF01055">
    <property type="entry name" value="Glyco_hydro_31_2nd"/>
    <property type="match status" value="1"/>
</dbReference>
<dbReference type="InterPro" id="IPR018060">
    <property type="entry name" value="HTH_AraC"/>
</dbReference>
<dbReference type="Gene3D" id="2.60.40.1760">
    <property type="entry name" value="glycosyl hydrolase (family 31)"/>
    <property type="match status" value="1"/>
</dbReference>
<comment type="caution">
    <text evidence="8">The sequence shown here is derived from an EMBL/GenBank/DDBJ whole genome shotgun (WGS) entry which is preliminary data.</text>
</comment>
<proteinExistence type="inferred from homology"/>